<dbReference type="InterPro" id="IPR058792">
    <property type="entry name" value="Beta-barrel_RND_2"/>
</dbReference>
<dbReference type="Proteomes" id="UP000302163">
    <property type="component" value="Chromosome"/>
</dbReference>
<name>A0A4P8YNI6_9ENTR</name>
<dbReference type="EMBL" id="CP040428">
    <property type="protein sequence ID" value="QCT20162.1"/>
    <property type="molecule type" value="Genomic_DNA"/>
</dbReference>
<feature type="domain" description="CusB-like barrel-sandwich hybrid" evidence="7">
    <location>
        <begin position="125"/>
        <end position="241"/>
    </location>
</feature>
<dbReference type="Gene3D" id="2.40.420.20">
    <property type="match status" value="1"/>
</dbReference>
<dbReference type="FunFam" id="2.40.30.170:FF:000010">
    <property type="entry name" value="Efflux RND transporter periplasmic adaptor subunit"/>
    <property type="match status" value="1"/>
</dbReference>
<keyword evidence="2" id="KW-0813">Transport</keyword>
<evidence type="ECO:0000259" key="5">
    <source>
        <dbReference type="Pfam" id="PF19335"/>
    </source>
</evidence>
<feature type="domain" description="CusB-like three alpha-helical bundle" evidence="6">
    <location>
        <begin position="160"/>
        <end position="208"/>
    </location>
</feature>
<dbReference type="GO" id="GO:0015679">
    <property type="term" value="P:plasma membrane copper ion transport"/>
    <property type="evidence" value="ECO:0007669"/>
    <property type="project" value="TreeGrafter"/>
</dbReference>
<dbReference type="AlphaFoldDB" id="A0A4P8YNI6"/>
<comment type="similarity">
    <text evidence="1">Belongs to the membrane fusion protein (MFP) (TC 8.A.1) family.</text>
</comment>
<evidence type="ECO:0000259" key="8">
    <source>
        <dbReference type="Pfam" id="PF25954"/>
    </source>
</evidence>
<evidence type="ECO:0000256" key="4">
    <source>
        <dbReference type="ARBA" id="ARBA00023065"/>
    </source>
</evidence>
<dbReference type="InterPro" id="IPR006143">
    <property type="entry name" value="RND_pump_MFP"/>
</dbReference>
<dbReference type="InterPro" id="IPR058791">
    <property type="entry name" value="3HB_CusB"/>
</dbReference>
<dbReference type="Pfam" id="PF25975">
    <property type="entry name" value="CzcB_C"/>
    <property type="match status" value="1"/>
</dbReference>
<organism evidence="10 11">
    <name type="scientific">Jejubacter calystegiae</name>
    <dbReference type="NCBI Taxonomy" id="2579935"/>
    <lineage>
        <taxon>Bacteria</taxon>
        <taxon>Pseudomonadati</taxon>
        <taxon>Pseudomonadota</taxon>
        <taxon>Gammaproteobacteria</taxon>
        <taxon>Enterobacterales</taxon>
        <taxon>Enterobacteriaceae</taxon>
        <taxon>Jejubacter</taxon>
    </lineage>
</organism>
<protein>
    <submittedName>
        <fullName evidence="10">Efflux RND transporter periplasmic adaptor subunit</fullName>
    </submittedName>
</protein>
<feature type="domain" description="CzcB-like C-terminal circularly permuted SH3-like" evidence="9">
    <location>
        <begin position="330"/>
        <end position="389"/>
    </location>
</feature>
<dbReference type="Gene3D" id="2.40.30.170">
    <property type="match status" value="1"/>
</dbReference>
<sequence length="494" mass="53626">MKLKTALPLVTAAIALLAGGYWLGSLSHRAPAGAEPQNPQQDRKVLYWYDPMVPGTRFDKPGKSPFMDMELVPRYADETRDDNGVQISARQQQNLGVRTAPVTLRTFGSQLAAFGTVATDQRSITTVSAPAAGQVEKLLVSAPQQLVKRNAPLARLWIPQWTAAQQEYLAVRQMGDSALTRAARARLRLQFMPESVIRAVERSGAPQPRITLYAPRDGYISKLDVRTGSQVAANQGLFEVAALDPVWMVIDYPESQASQLRQGMKVKATTASWPGDTFHGAIAELLPDLEATTRTLKARVVLDNPCRRLKPGMILNVQLADTSQNAPVLTIPEEALIATRDGGRVLIKEGDGLFRPVAVTTGQSGDGMLEVRSGLQEGQQVVTSGQFLIDSEASLRSALPQMGDSPAESTPQSWSTHGVIMALNPDSVTIAHDPVPALKWSAMTMDFTITSQQKAGLKTGERVMFSFTMDDDGVHIASIMPMSDEAGHDHKEQP</sequence>
<accession>A0A4P8YNI6</accession>
<evidence type="ECO:0000256" key="3">
    <source>
        <dbReference type="ARBA" id="ARBA00022729"/>
    </source>
</evidence>
<dbReference type="Gene3D" id="6.10.140.730">
    <property type="match status" value="1"/>
</dbReference>
<dbReference type="GO" id="GO:0060003">
    <property type="term" value="P:copper ion export"/>
    <property type="evidence" value="ECO:0007669"/>
    <property type="project" value="TreeGrafter"/>
</dbReference>
<dbReference type="GO" id="GO:0016020">
    <property type="term" value="C:membrane"/>
    <property type="evidence" value="ECO:0007669"/>
    <property type="project" value="InterPro"/>
</dbReference>
<keyword evidence="3" id="KW-0732">Signal</keyword>
<evidence type="ECO:0000256" key="2">
    <source>
        <dbReference type="ARBA" id="ARBA00022448"/>
    </source>
</evidence>
<gene>
    <name evidence="10" type="ORF">FEM41_11130</name>
</gene>
<evidence type="ECO:0000313" key="11">
    <source>
        <dbReference type="Proteomes" id="UP000302163"/>
    </source>
</evidence>
<feature type="domain" description="CusB-like beta-barrel" evidence="8">
    <location>
        <begin position="245"/>
        <end position="322"/>
    </location>
</feature>
<evidence type="ECO:0000259" key="7">
    <source>
        <dbReference type="Pfam" id="PF25919"/>
    </source>
</evidence>
<dbReference type="InterPro" id="IPR045800">
    <property type="entry name" value="HMBD"/>
</dbReference>
<dbReference type="GO" id="GO:0046914">
    <property type="term" value="F:transition metal ion binding"/>
    <property type="evidence" value="ECO:0007669"/>
    <property type="project" value="TreeGrafter"/>
</dbReference>
<dbReference type="Gene3D" id="2.40.50.320">
    <property type="entry name" value="Copper binding periplasmic protein CusF"/>
    <property type="match status" value="1"/>
</dbReference>
<feature type="domain" description="Heavy metal binding" evidence="5">
    <location>
        <begin position="47"/>
        <end position="73"/>
    </location>
</feature>
<dbReference type="InterPro" id="IPR058649">
    <property type="entry name" value="CzcB_C"/>
</dbReference>
<dbReference type="InterPro" id="IPR021647">
    <property type="entry name" value="CusF_Ec"/>
</dbReference>
<dbReference type="GO" id="GO:0022857">
    <property type="term" value="F:transmembrane transporter activity"/>
    <property type="evidence" value="ECO:0007669"/>
    <property type="project" value="InterPro"/>
</dbReference>
<evidence type="ECO:0000256" key="1">
    <source>
        <dbReference type="ARBA" id="ARBA00009477"/>
    </source>
</evidence>
<dbReference type="InterPro" id="IPR051909">
    <property type="entry name" value="MFP_Cation_Efflux"/>
</dbReference>
<reference evidence="10 11" key="1">
    <citation type="submission" date="2019-05" db="EMBL/GenBank/DDBJ databases">
        <title>Complete genome sequence of Izhakiella calystegiae KSNA2, an endophyte isolated from beach morning glory (Calystegia soldanella).</title>
        <authorList>
            <person name="Jiang L."/>
            <person name="Jeong J.C."/>
            <person name="Kim C.Y."/>
            <person name="Kim D.H."/>
            <person name="Kim S.W."/>
            <person name="Lee j."/>
        </authorList>
    </citation>
    <scope>NUCLEOTIDE SEQUENCE [LARGE SCALE GENOMIC DNA]</scope>
    <source>
        <strain evidence="10 11">KSNA2</strain>
    </source>
</reference>
<dbReference type="Pfam" id="PF19335">
    <property type="entry name" value="HMBD"/>
    <property type="match status" value="1"/>
</dbReference>
<evidence type="ECO:0000259" key="9">
    <source>
        <dbReference type="Pfam" id="PF25975"/>
    </source>
</evidence>
<dbReference type="PANTHER" id="PTHR30097:SF15">
    <property type="entry name" value="CATION EFFLUX SYSTEM PROTEIN CUSB"/>
    <property type="match status" value="1"/>
</dbReference>
<dbReference type="Pfam" id="PF25869">
    <property type="entry name" value="3HB_CusB"/>
    <property type="match status" value="1"/>
</dbReference>
<proteinExistence type="inferred from homology"/>
<dbReference type="Pfam" id="PF11604">
    <property type="entry name" value="CusF_Ec"/>
    <property type="match status" value="1"/>
</dbReference>
<dbReference type="FunFam" id="2.40.420.20:FF:000003">
    <property type="entry name" value="Cation efflux system protein cusB"/>
    <property type="match status" value="1"/>
</dbReference>
<keyword evidence="4" id="KW-0406">Ion transport</keyword>
<evidence type="ECO:0000259" key="6">
    <source>
        <dbReference type="Pfam" id="PF25869"/>
    </source>
</evidence>
<dbReference type="PANTHER" id="PTHR30097">
    <property type="entry name" value="CATION EFFLUX SYSTEM PROTEIN CUSB"/>
    <property type="match status" value="1"/>
</dbReference>
<dbReference type="GO" id="GO:0030288">
    <property type="term" value="C:outer membrane-bounded periplasmic space"/>
    <property type="evidence" value="ECO:0007669"/>
    <property type="project" value="TreeGrafter"/>
</dbReference>
<dbReference type="InterPro" id="IPR058790">
    <property type="entry name" value="BSH_CusB"/>
</dbReference>
<dbReference type="InterPro" id="IPR042230">
    <property type="entry name" value="CusF_sf"/>
</dbReference>
<keyword evidence="11" id="KW-1185">Reference proteome</keyword>
<dbReference type="SUPFAM" id="SSF111369">
    <property type="entry name" value="HlyD-like secretion proteins"/>
    <property type="match status" value="1"/>
</dbReference>
<evidence type="ECO:0000313" key="10">
    <source>
        <dbReference type="EMBL" id="QCT20162.1"/>
    </source>
</evidence>
<dbReference type="RefSeq" id="WP_138096038.1">
    <property type="nucleotide sequence ID" value="NZ_CP040428.1"/>
</dbReference>
<dbReference type="Pfam" id="PF25919">
    <property type="entry name" value="BSH_CusB"/>
    <property type="match status" value="1"/>
</dbReference>
<dbReference type="NCBIfam" id="TIGR01730">
    <property type="entry name" value="RND_mfp"/>
    <property type="match status" value="1"/>
</dbReference>
<dbReference type="KEGG" id="izh:FEM41_11130"/>
<dbReference type="Pfam" id="PF25954">
    <property type="entry name" value="Beta-barrel_RND_2"/>
    <property type="match status" value="1"/>
</dbReference>
<dbReference type="OrthoDB" id="9806939at2"/>